<accession>A0ABQ4IJG9</accession>
<dbReference type="RefSeq" id="WP_102658434.1">
    <property type="nucleotide sequence ID" value="NZ_BAAAGZ010000001.1"/>
</dbReference>
<evidence type="ECO:0000313" key="4">
    <source>
        <dbReference type="Proteomes" id="UP000647860"/>
    </source>
</evidence>
<dbReference type="InterPro" id="IPR002932">
    <property type="entry name" value="Glu_synthdom"/>
</dbReference>
<comment type="similarity">
    <text evidence="1">Belongs to the glutamate synthase family.</text>
</comment>
<protein>
    <submittedName>
        <fullName evidence="3">Glutamate synthase</fullName>
    </submittedName>
</protein>
<comment type="caution">
    <text evidence="3">The sequence shown here is derived from an EMBL/GenBank/DDBJ whole genome shotgun (WGS) entry which is preliminary data.</text>
</comment>
<dbReference type="PANTHER" id="PTHR43819">
    <property type="entry name" value="ARCHAEAL-TYPE GLUTAMATE SYNTHASE [NADPH]"/>
    <property type="match status" value="1"/>
</dbReference>
<dbReference type="EMBL" id="BOPA01000035">
    <property type="protein sequence ID" value="GIJ18006.1"/>
    <property type="molecule type" value="Genomic_DNA"/>
</dbReference>
<evidence type="ECO:0000259" key="2">
    <source>
        <dbReference type="Pfam" id="PF01645"/>
    </source>
</evidence>
<evidence type="ECO:0000256" key="1">
    <source>
        <dbReference type="ARBA" id="ARBA00009716"/>
    </source>
</evidence>
<evidence type="ECO:0000313" key="3">
    <source>
        <dbReference type="EMBL" id="GIJ18006.1"/>
    </source>
</evidence>
<dbReference type="SUPFAM" id="SSF51395">
    <property type="entry name" value="FMN-linked oxidoreductases"/>
    <property type="match status" value="1"/>
</dbReference>
<keyword evidence="4" id="KW-1185">Reference proteome</keyword>
<dbReference type="InterPro" id="IPR013785">
    <property type="entry name" value="Aldolase_TIM"/>
</dbReference>
<dbReference type="Gene3D" id="3.20.20.70">
    <property type="entry name" value="Aldolase class I"/>
    <property type="match status" value="2"/>
</dbReference>
<organism evidence="3 4">
    <name type="scientific">Micromonospora gifhornensis</name>
    <dbReference type="NCBI Taxonomy" id="84594"/>
    <lineage>
        <taxon>Bacteria</taxon>
        <taxon>Bacillati</taxon>
        <taxon>Actinomycetota</taxon>
        <taxon>Actinomycetes</taxon>
        <taxon>Micromonosporales</taxon>
        <taxon>Micromonosporaceae</taxon>
        <taxon>Micromonospora</taxon>
    </lineage>
</organism>
<feature type="domain" description="Glutamate synthase" evidence="2">
    <location>
        <begin position="211"/>
        <end position="378"/>
    </location>
</feature>
<gene>
    <name evidence="3" type="ORF">Vgi01_46900</name>
</gene>
<name>A0ABQ4IJG9_9ACTN</name>
<reference evidence="3 4" key="1">
    <citation type="submission" date="2021-01" db="EMBL/GenBank/DDBJ databases">
        <title>Whole genome shotgun sequence of Verrucosispora gifhornensis NBRC 16317.</title>
        <authorList>
            <person name="Komaki H."/>
            <person name="Tamura T."/>
        </authorList>
    </citation>
    <scope>NUCLEOTIDE SEQUENCE [LARGE SCALE GENOMIC DNA]</scope>
    <source>
        <strain evidence="3 4">NBRC 16317</strain>
    </source>
</reference>
<proteinExistence type="inferred from homology"/>
<dbReference type="PANTHER" id="PTHR43819:SF1">
    <property type="entry name" value="ARCHAEAL-TYPE GLUTAMATE SYNTHASE [NADPH]"/>
    <property type="match status" value="1"/>
</dbReference>
<dbReference type="Pfam" id="PF01645">
    <property type="entry name" value="Glu_synthase"/>
    <property type="match status" value="1"/>
</dbReference>
<dbReference type="Proteomes" id="UP000647860">
    <property type="component" value="Unassembled WGS sequence"/>
</dbReference>
<sequence length="439" mass="46469">MSAEGATQRGGVYAPGLPEGLIRQRAREGVAAVFPPVDTYGRQLHGAGDEELSGPSGITDDLDLARLVPPVFMPRRLEKLIDLGREPLHEDVDLTTVIGGFHSPLPVYVSAFGSTRVASGDAGIAASRQAGRLGIPMVIGENMVPVGGYRRAEASQSPILARLRAYAQECPPGVGGVVVQQSTEDADSEVWNLVYSDTSVRELRDSGRLGFELKTGQGAKPGLGGMTAVDAEEAARLAGQFAVREILGPDRWLRCATPGTFTEEILRQQVRFMRNNFPRARVWVKFHPGRDVASAATTAWQAGSDAVTVDGAQGGTGWAPRTFLDQVGLPLGECLRRIGRPQGCLLATGRIWEGGRAVRALAMGATAVGLGRAALLAVDEDPEQGLTRLVEALALEARLLVSSVGKYRADALTDEDLWWPGATPTAVSPARTAPIGSPA</sequence>